<feature type="region of interest" description="Disordered" evidence="1">
    <location>
        <begin position="23"/>
        <end position="42"/>
    </location>
</feature>
<dbReference type="AlphaFoldDB" id="A0A1I7XS69"/>
<sequence>MEREREFIIKEALIKGELRPEDDNETINECRSNWGGPVAYPE</sequence>
<evidence type="ECO:0000313" key="2">
    <source>
        <dbReference type="Proteomes" id="UP000095283"/>
    </source>
</evidence>
<keyword evidence="2" id="KW-1185">Reference proteome</keyword>
<evidence type="ECO:0000256" key="1">
    <source>
        <dbReference type="SAM" id="MobiDB-lite"/>
    </source>
</evidence>
<dbReference type="Proteomes" id="UP000095283">
    <property type="component" value="Unplaced"/>
</dbReference>
<dbReference type="WBParaSite" id="Hba_20333">
    <property type="protein sequence ID" value="Hba_20333"/>
    <property type="gene ID" value="Hba_20333"/>
</dbReference>
<name>A0A1I7XS69_HETBA</name>
<evidence type="ECO:0000313" key="3">
    <source>
        <dbReference type="WBParaSite" id="Hba_20333"/>
    </source>
</evidence>
<accession>A0A1I7XS69</accession>
<organism evidence="2 3">
    <name type="scientific">Heterorhabditis bacteriophora</name>
    <name type="common">Entomopathogenic nematode worm</name>
    <dbReference type="NCBI Taxonomy" id="37862"/>
    <lineage>
        <taxon>Eukaryota</taxon>
        <taxon>Metazoa</taxon>
        <taxon>Ecdysozoa</taxon>
        <taxon>Nematoda</taxon>
        <taxon>Chromadorea</taxon>
        <taxon>Rhabditida</taxon>
        <taxon>Rhabditina</taxon>
        <taxon>Rhabditomorpha</taxon>
        <taxon>Strongyloidea</taxon>
        <taxon>Heterorhabditidae</taxon>
        <taxon>Heterorhabditis</taxon>
    </lineage>
</organism>
<reference evidence="3" key="1">
    <citation type="submission" date="2016-11" db="UniProtKB">
        <authorList>
            <consortium name="WormBaseParasite"/>
        </authorList>
    </citation>
    <scope>IDENTIFICATION</scope>
</reference>
<protein>
    <submittedName>
        <fullName evidence="3">HTH gntR-type domain-containing protein</fullName>
    </submittedName>
</protein>
<proteinExistence type="predicted"/>